<evidence type="ECO:0000313" key="3">
    <source>
        <dbReference type="EMBL" id="MFD3266620.1"/>
    </source>
</evidence>
<comment type="caution">
    <text evidence="3">The sequence shown here is derived from an EMBL/GenBank/DDBJ whole genome shotgun (WGS) entry which is preliminary data.</text>
</comment>
<feature type="transmembrane region" description="Helical" evidence="2">
    <location>
        <begin position="18"/>
        <end position="36"/>
    </location>
</feature>
<feature type="region of interest" description="Disordered" evidence="1">
    <location>
        <begin position="38"/>
        <end position="68"/>
    </location>
</feature>
<accession>A0ABW6CU78</accession>
<evidence type="ECO:0000256" key="2">
    <source>
        <dbReference type="SAM" id="Phobius"/>
    </source>
</evidence>
<gene>
    <name evidence="3" type="ORF">OCL97_21995</name>
</gene>
<sequence>MPPQDVSDRPPLHPIRESVGFVMAALGALAAVFWPAHRRRPPASQKAAPADDPPVTLKARVAPFPIED</sequence>
<name>A0ABW6CU78_9CAUL</name>
<evidence type="ECO:0000313" key="4">
    <source>
        <dbReference type="Proteomes" id="UP001598130"/>
    </source>
</evidence>
<evidence type="ECO:0000256" key="1">
    <source>
        <dbReference type="SAM" id="MobiDB-lite"/>
    </source>
</evidence>
<proteinExistence type="predicted"/>
<dbReference type="Proteomes" id="UP001598130">
    <property type="component" value="Unassembled WGS sequence"/>
</dbReference>
<dbReference type="RefSeq" id="WP_377371853.1">
    <property type="nucleotide sequence ID" value="NZ_JAOTJD010000071.1"/>
</dbReference>
<reference evidence="3 4" key="1">
    <citation type="submission" date="2022-09" db="EMBL/GenBank/DDBJ databases">
        <title>New species of Phenylobacterium.</title>
        <authorList>
            <person name="Mieszkin S."/>
        </authorList>
    </citation>
    <scope>NUCLEOTIDE SEQUENCE [LARGE SCALE GENOMIC DNA]</scope>
    <source>
        <strain evidence="3 4">HK31-G</strain>
    </source>
</reference>
<protein>
    <submittedName>
        <fullName evidence="3">Uncharacterized protein</fullName>
    </submittedName>
</protein>
<keyword evidence="2" id="KW-0472">Membrane</keyword>
<organism evidence="3 4">
    <name type="scientific">Phenylobacterium ferrooxidans</name>
    <dbReference type="NCBI Taxonomy" id="2982689"/>
    <lineage>
        <taxon>Bacteria</taxon>
        <taxon>Pseudomonadati</taxon>
        <taxon>Pseudomonadota</taxon>
        <taxon>Alphaproteobacteria</taxon>
        <taxon>Caulobacterales</taxon>
        <taxon>Caulobacteraceae</taxon>
        <taxon>Phenylobacterium</taxon>
    </lineage>
</organism>
<keyword evidence="2" id="KW-0812">Transmembrane</keyword>
<keyword evidence="2" id="KW-1133">Transmembrane helix</keyword>
<keyword evidence="4" id="KW-1185">Reference proteome</keyword>
<dbReference type="EMBL" id="JAOTJD010000071">
    <property type="protein sequence ID" value="MFD3266620.1"/>
    <property type="molecule type" value="Genomic_DNA"/>
</dbReference>